<dbReference type="EMBL" id="AB826689">
    <property type="protein sequence ID" value="BAN57348.1"/>
    <property type="molecule type" value="Genomic_RNA"/>
</dbReference>
<sequence length="256" mass="29080">MENDKSLVALKKKTFELSNFSRLGSVELFVDSKRKRPKYFHRRRQVVLNNVAGSLTEHKLGAFKVEDVGRIKSYAFLRIVAIQLVVSSHLPRDTPGHLQVDILDTRLTDGRKKNKVLQRFMAKACDNTSLIQYKFDYCVSTSENLADLWHIGTVATGVPVVDGCFPFSVEMSLIWVATDSTTRLNPEELNSTDYLEGDFSDQSQFEEYMSLNQVKAKAIDVKFKGEYVPKLKQDRNLASLEKIPQSIVKAASIKRK</sequence>
<dbReference type="Pfam" id="PF01107">
    <property type="entry name" value="MP"/>
    <property type="match status" value="1"/>
</dbReference>
<reference evidence="1" key="1">
    <citation type="submission" date="2013-06" db="EMBL/GenBank/DDBJ databases">
        <title>Unique sequences of the RNA 2 genome segment of new Brazilian isolates of the tobravirus, pepper ringspot virus.</title>
        <authorList>
            <person name="Nagata T."/>
            <person name="Nicolini C."/>
            <person name="Batista A.R.S."/>
            <person name="Rodrigues K.B."/>
            <person name="Bonnet R.M.V."/>
            <person name="Macedo M.A."/>
            <person name="Inoue-Nagata A.K."/>
        </authorList>
    </citation>
    <scope>NUCLEOTIDE SEQUENCE</scope>
</reference>
<protein>
    <submittedName>
        <fullName evidence="1">Putative movement protein</fullName>
    </submittedName>
</protein>
<name>A0A060N3B5_9VIRU</name>
<proteinExistence type="predicted"/>
<accession>A0A060N3B5</accession>
<dbReference type="InterPro" id="IPR028919">
    <property type="entry name" value="Viral_movement"/>
</dbReference>
<evidence type="ECO:0000313" key="1">
    <source>
        <dbReference type="EMBL" id="BAN57348.1"/>
    </source>
</evidence>
<organism evidence="1">
    <name type="scientific">Pepper ringspot virus</name>
    <dbReference type="NCBI Taxonomy" id="31750"/>
    <lineage>
        <taxon>Viruses</taxon>
        <taxon>Riboviria</taxon>
        <taxon>Orthornavirae</taxon>
        <taxon>Kitrinoviricota</taxon>
        <taxon>Alsuviricetes</taxon>
        <taxon>Martellivirales</taxon>
        <taxon>Virgaviridae</taxon>
        <taxon>Tobravirus</taxon>
        <taxon>Tobravirus capsici</taxon>
    </lineage>
</organism>